<dbReference type="RefSeq" id="WP_343981333.1">
    <property type="nucleotide sequence ID" value="NZ_BAAAJG010000014.1"/>
</dbReference>
<comment type="caution">
    <text evidence="1">The sequence shown here is derived from an EMBL/GenBank/DDBJ whole genome shotgun (WGS) entry which is preliminary data.</text>
</comment>
<name>A0ABW4FYB8_9PSEU</name>
<organism evidence="1 2">
    <name type="scientific">Pseudonocardia aurantiaca</name>
    <dbReference type="NCBI Taxonomy" id="75290"/>
    <lineage>
        <taxon>Bacteria</taxon>
        <taxon>Bacillati</taxon>
        <taxon>Actinomycetota</taxon>
        <taxon>Actinomycetes</taxon>
        <taxon>Pseudonocardiales</taxon>
        <taxon>Pseudonocardiaceae</taxon>
        <taxon>Pseudonocardia</taxon>
    </lineage>
</organism>
<evidence type="ECO:0000313" key="1">
    <source>
        <dbReference type="EMBL" id="MFD1535325.1"/>
    </source>
</evidence>
<accession>A0ABW4FYB8</accession>
<protein>
    <submittedName>
        <fullName evidence="1">Uncharacterized protein</fullName>
    </submittedName>
</protein>
<gene>
    <name evidence="1" type="ORF">ACFSCY_38560</name>
</gene>
<dbReference type="Proteomes" id="UP001597145">
    <property type="component" value="Unassembled WGS sequence"/>
</dbReference>
<proteinExistence type="predicted"/>
<keyword evidence="2" id="KW-1185">Reference proteome</keyword>
<evidence type="ECO:0000313" key="2">
    <source>
        <dbReference type="Proteomes" id="UP001597145"/>
    </source>
</evidence>
<sequence>MVTPVFPAKSPVLIELVRLLGDSVHDLDSFDDVDLYEEIVFAVGHQHSTPDFHERPAPELDDAEEHVRDRLGKGWFTERSVPTPQAWFSSAGQIGDIVLREVTNHLPIGEKPAGALWTSSFLPDGRSAWAIGEASEYPGSARRIFALQFDPQPVRTFVIAEPDHYRELVMRYPRPMPDGRALVDWIAAAADLDAVRLTAAGLVFAQNVRVPTRYGIAQLRGWDAESTAWLNRPPALRMGT</sequence>
<reference evidence="2" key="1">
    <citation type="journal article" date="2019" name="Int. J. Syst. Evol. Microbiol.">
        <title>The Global Catalogue of Microorganisms (GCM) 10K type strain sequencing project: providing services to taxonomists for standard genome sequencing and annotation.</title>
        <authorList>
            <consortium name="The Broad Institute Genomics Platform"/>
            <consortium name="The Broad Institute Genome Sequencing Center for Infectious Disease"/>
            <person name="Wu L."/>
            <person name="Ma J."/>
        </authorList>
    </citation>
    <scope>NUCLEOTIDE SEQUENCE [LARGE SCALE GENOMIC DNA]</scope>
    <source>
        <strain evidence="2">JCM 12165</strain>
    </source>
</reference>
<dbReference type="EMBL" id="JBHUCP010000052">
    <property type="protein sequence ID" value="MFD1535325.1"/>
    <property type="molecule type" value="Genomic_DNA"/>
</dbReference>